<evidence type="ECO:0000313" key="2">
    <source>
        <dbReference type="EMBL" id="TWF97809.1"/>
    </source>
</evidence>
<feature type="region of interest" description="Disordered" evidence="1">
    <location>
        <begin position="95"/>
        <end position="114"/>
    </location>
</feature>
<reference evidence="2 3" key="1">
    <citation type="submission" date="2019-06" db="EMBL/GenBank/DDBJ databases">
        <title>Sequencing the genomes of 1000 actinobacteria strains.</title>
        <authorList>
            <person name="Klenk H.-P."/>
        </authorList>
    </citation>
    <scope>NUCLEOTIDE SEQUENCE [LARGE SCALE GENOMIC DNA]</scope>
    <source>
        <strain evidence="2 3">DSM 44826</strain>
    </source>
</reference>
<comment type="caution">
    <text evidence="2">The sequence shown here is derived from an EMBL/GenBank/DDBJ whole genome shotgun (WGS) entry which is preliminary data.</text>
</comment>
<evidence type="ECO:0000313" key="3">
    <source>
        <dbReference type="Proteomes" id="UP000317940"/>
    </source>
</evidence>
<keyword evidence="3" id="KW-1185">Reference proteome</keyword>
<gene>
    <name evidence="2" type="ORF">FHX73_111609</name>
</gene>
<protein>
    <submittedName>
        <fullName evidence="2">Uncharacterized protein</fullName>
    </submittedName>
</protein>
<dbReference type="AlphaFoldDB" id="A0A561UEL3"/>
<evidence type="ECO:0000256" key="1">
    <source>
        <dbReference type="SAM" id="MobiDB-lite"/>
    </source>
</evidence>
<sequence length="114" mass="11789">MANDPANHTPLSRDHVTQPHVRPPRAAASAEVRDDRPAGPASTGSPLAQAAPALLSHGFTTTASCGQKLPGATTARSIAYDIGFVQPRVVNVDMPPVGPSEASDRQVALATRMS</sequence>
<dbReference type="EMBL" id="VIWT01000001">
    <property type="protein sequence ID" value="TWF97809.1"/>
    <property type="molecule type" value="Genomic_DNA"/>
</dbReference>
<proteinExistence type="predicted"/>
<feature type="region of interest" description="Disordered" evidence="1">
    <location>
        <begin position="1"/>
        <end position="49"/>
    </location>
</feature>
<organism evidence="2 3">
    <name type="scientific">Kitasatospora viridis</name>
    <dbReference type="NCBI Taxonomy" id="281105"/>
    <lineage>
        <taxon>Bacteria</taxon>
        <taxon>Bacillati</taxon>
        <taxon>Actinomycetota</taxon>
        <taxon>Actinomycetes</taxon>
        <taxon>Kitasatosporales</taxon>
        <taxon>Streptomycetaceae</taxon>
        <taxon>Kitasatospora</taxon>
    </lineage>
</organism>
<name>A0A561UEL3_9ACTN</name>
<accession>A0A561UEL3</accession>
<dbReference type="Proteomes" id="UP000317940">
    <property type="component" value="Unassembled WGS sequence"/>
</dbReference>